<dbReference type="AlphaFoldDB" id="A0A3M7S5N8"/>
<evidence type="ECO:0000313" key="2">
    <source>
        <dbReference type="EMBL" id="RNA31154.1"/>
    </source>
</evidence>
<reference evidence="2 3" key="1">
    <citation type="journal article" date="2018" name="Sci. Rep.">
        <title>Genomic signatures of local adaptation to the degree of environmental predictability in rotifers.</title>
        <authorList>
            <person name="Franch-Gras L."/>
            <person name="Hahn C."/>
            <person name="Garcia-Roger E.M."/>
            <person name="Carmona M.J."/>
            <person name="Serra M."/>
            <person name="Gomez A."/>
        </authorList>
    </citation>
    <scope>NUCLEOTIDE SEQUENCE [LARGE SCALE GENOMIC DNA]</scope>
    <source>
        <strain evidence="2">HYR1</strain>
    </source>
</reference>
<keyword evidence="1" id="KW-0472">Membrane</keyword>
<feature type="transmembrane region" description="Helical" evidence="1">
    <location>
        <begin position="21"/>
        <end position="42"/>
    </location>
</feature>
<accession>A0A3M7S5N8</accession>
<dbReference type="Proteomes" id="UP000276133">
    <property type="component" value="Unassembled WGS sequence"/>
</dbReference>
<keyword evidence="1" id="KW-1133">Transmembrane helix</keyword>
<gene>
    <name evidence="2" type="ORF">BpHYR1_005298</name>
</gene>
<dbReference type="EMBL" id="REGN01001980">
    <property type="protein sequence ID" value="RNA31154.1"/>
    <property type="molecule type" value="Genomic_DNA"/>
</dbReference>
<protein>
    <submittedName>
        <fullName evidence="2">Uncharacterized protein</fullName>
    </submittedName>
</protein>
<evidence type="ECO:0000256" key="1">
    <source>
        <dbReference type="SAM" id="Phobius"/>
    </source>
</evidence>
<comment type="caution">
    <text evidence="2">The sequence shown here is derived from an EMBL/GenBank/DDBJ whole genome shotgun (WGS) entry which is preliminary data.</text>
</comment>
<evidence type="ECO:0000313" key="3">
    <source>
        <dbReference type="Proteomes" id="UP000276133"/>
    </source>
</evidence>
<sequence>MKNTRNNTAIKCNILSKKDEEFLFNLYLKFTIPMICVLYNLFIPEKCSRCIRGINILNFFFAEKKRVELMRKSQKLKQVILSLPVILIRSEVLNLKLSNYSHLKLISFQVPN</sequence>
<keyword evidence="1" id="KW-0812">Transmembrane</keyword>
<keyword evidence="3" id="KW-1185">Reference proteome</keyword>
<organism evidence="2 3">
    <name type="scientific">Brachionus plicatilis</name>
    <name type="common">Marine rotifer</name>
    <name type="synonym">Brachionus muelleri</name>
    <dbReference type="NCBI Taxonomy" id="10195"/>
    <lineage>
        <taxon>Eukaryota</taxon>
        <taxon>Metazoa</taxon>
        <taxon>Spiralia</taxon>
        <taxon>Gnathifera</taxon>
        <taxon>Rotifera</taxon>
        <taxon>Eurotatoria</taxon>
        <taxon>Monogononta</taxon>
        <taxon>Pseudotrocha</taxon>
        <taxon>Ploima</taxon>
        <taxon>Brachionidae</taxon>
        <taxon>Brachionus</taxon>
    </lineage>
</organism>
<name>A0A3M7S5N8_BRAPC</name>
<proteinExistence type="predicted"/>